<evidence type="ECO:0000313" key="9">
    <source>
        <dbReference type="Proteomes" id="UP001451606"/>
    </source>
</evidence>
<dbReference type="EMBL" id="CP133772">
    <property type="protein sequence ID" value="WYY00816.1"/>
    <property type="molecule type" value="Genomic_DNA"/>
</dbReference>
<dbReference type="GeneID" id="95968137"/>
<evidence type="ECO:0000256" key="5">
    <source>
        <dbReference type="ARBA" id="ARBA00060793"/>
    </source>
</evidence>
<feature type="binding site" evidence="6">
    <location>
        <position position="151"/>
    </location>
    <ligand>
        <name>dimethylallyl phosphate</name>
        <dbReference type="ChEBI" id="CHEBI:88052"/>
    </ligand>
</feature>
<organism evidence="8 9">
    <name type="scientific">Oxyplasma meridianum</name>
    <dbReference type="NCBI Taxonomy" id="3073602"/>
    <lineage>
        <taxon>Archaea</taxon>
        <taxon>Methanobacteriati</taxon>
        <taxon>Thermoplasmatota</taxon>
        <taxon>Thermoplasmata</taxon>
        <taxon>Thermoplasmatales</taxon>
        <taxon>Thermoplasmataceae</taxon>
        <taxon>Oxyplasma</taxon>
    </lineage>
</organism>
<dbReference type="FunFam" id="3.40.50.1950:FF:000001">
    <property type="entry name" value="Flavin prenyltransferase UbiX"/>
    <property type="match status" value="1"/>
</dbReference>
<dbReference type="PANTHER" id="PTHR43374:SF1">
    <property type="entry name" value="FLAVIN PRENYLTRANSFERASE PAD1, MITOCHONDRIAL"/>
    <property type="match status" value="1"/>
</dbReference>
<name>A0AAX4NJ25_9ARCH</name>
<dbReference type="Proteomes" id="UP001451606">
    <property type="component" value="Chromosome"/>
</dbReference>
<evidence type="ECO:0000256" key="4">
    <source>
        <dbReference type="ARBA" id="ARBA00022679"/>
    </source>
</evidence>
<dbReference type="PANTHER" id="PTHR43374">
    <property type="entry name" value="FLAVIN PRENYLTRANSFERASE"/>
    <property type="match status" value="1"/>
</dbReference>
<dbReference type="SUPFAM" id="SSF52507">
    <property type="entry name" value="Homo-oligomeric flavin-containing Cys decarboxylases, HFCD"/>
    <property type="match status" value="1"/>
</dbReference>
<comment type="caution">
    <text evidence="6">Lacks conserved residue(s) required for the propagation of feature annotation.</text>
</comment>
<dbReference type="InterPro" id="IPR036551">
    <property type="entry name" value="Flavin_trans-like"/>
</dbReference>
<evidence type="ECO:0000256" key="6">
    <source>
        <dbReference type="HAMAP-Rule" id="MF_01984"/>
    </source>
</evidence>
<dbReference type="AlphaFoldDB" id="A0AAX4NJ25"/>
<feature type="binding site" evidence="6">
    <location>
        <begin position="86"/>
        <end position="89"/>
    </location>
    <ligand>
        <name>FMN</name>
        <dbReference type="ChEBI" id="CHEBI:58210"/>
    </ligand>
</feature>
<dbReference type="RefSeq" id="WP_393971144.1">
    <property type="nucleotide sequence ID" value="NZ_CP133772.1"/>
</dbReference>
<dbReference type="HAMAP" id="MF_01984">
    <property type="entry name" value="ubiX_pad"/>
    <property type="match status" value="1"/>
</dbReference>
<dbReference type="KEGG" id="omr:OXIME_001400"/>
<keyword evidence="1 6" id="KW-0637">Prenyltransferase</keyword>
<comment type="similarity">
    <text evidence="5 6">Belongs to the UbiX/PAD1 family.</text>
</comment>
<reference evidence="8 9" key="1">
    <citation type="submission" date="2023-09" db="EMBL/GenBank/DDBJ databases">
        <authorList>
            <person name="Golyshina O.V."/>
            <person name="Lunev E.A."/>
            <person name="Bargiela R."/>
            <person name="Gaines M.C."/>
            <person name="Daum B."/>
            <person name="Bale N.J."/>
            <person name="Koenen M."/>
            <person name="Sinninghe Damst J.S."/>
            <person name="Yakimov M."/>
            <person name="Golyshin P.N."/>
        </authorList>
    </citation>
    <scope>NUCLEOTIDE SEQUENCE [LARGE SCALE GENOMIC DNA]</scope>
    <source>
        <strain evidence="8 9">M1</strain>
    </source>
</reference>
<dbReference type="NCBIfam" id="TIGR00421">
    <property type="entry name" value="ubiX_pad"/>
    <property type="match status" value="1"/>
</dbReference>
<protein>
    <recommendedName>
        <fullName evidence="6">Flavin prenyltransferase UbiX</fullName>
        <ecNumber evidence="6">2.5.1.129</ecNumber>
    </recommendedName>
</protein>
<dbReference type="NCBIfam" id="NF004685">
    <property type="entry name" value="PRK06029.1"/>
    <property type="match status" value="1"/>
</dbReference>
<dbReference type="InterPro" id="IPR003382">
    <property type="entry name" value="Flavoprotein"/>
</dbReference>
<keyword evidence="4 6" id="KW-0808">Transferase</keyword>
<feature type="binding site" evidence="6">
    <location>
        <position position="35"/>
    </location>
    <ligand>
        <name>FMN</name>
        <dbReference type="ChEBI" id="CHEBI:58210"/>
    </ligand>
</feature>
<evidence type="ECO:0000259" key="7">
    <source>
        <dbReference type="Pfam" id="PF02441"/>
    </source>
</evidence>
<feature type="binding site" evidence="6">
    <location>
        <position position="121"/>
    </location>
    <ligand>
        <name>FMN</name>
        <dbReference type="ChEBI" id="CHEBI:58210"/>
    </ligand>
</feature>
<dbReference type="Gene3D" id="3.40.50.1950">
    <property type="entry name" value="Flavin prenyltransferase-like"/>
    <property type="match status" value="1"/>
</dbReference>
<sequence>MKEVYVVGITGGSGSILGIRLLESLRNYEVHLAVSESAFRVLELETDYTMEYIKSLAPYIYDDRDIAARISSGSFRFNTMVIVPCSISTLGKISSGISDTLITRAAAVALKERRRLILVPREMPLSTIVLENMVKLSRDGVIVAPAVPGYYNRPKTSEEMVDFVVSRILDLMGIENSLMKRWKSG</sequence>
<dbReference type="InterPro" id="IPR004507">
    <property type="entry name" value="UbiX-like"/>
</dbReference>
<keyword evidence="2 6" id="KW-0285">Flavoprotein</keyword>
<keyword evidence="3 6" id="KW-0288">FMN</keyword>
<comment type="catalytic activity">
    <reaction evidence="6">
        <text>dimethylallyl phosphate + FMNH2 = prenylated FMNH2 + phosphate</text>
        <dbReference type="Rhea" id="RHEA:37743"/>
        <dbReference type="ChEBI" id="CHEBI:43474"/>
        <dbReference type="ChEBI" id="CHEBI:57618"/>
        <dbReference type="ChEBI" id="CHEBI:87467"/>
        <dbReference type="ChEBI" id="CHEBI:88052"/>
        <dbReference type="EC" id="2.5.1.129"/>
    </reaction>
</comment>
<dbReference type="Pfam" id="PF02441">
    <property type="entry name" value="Flavoprotein"/>
    <property type="match status" value="1"/>
</dbReference>
<keyword evidence="9" id="KW-1185">Reference proteome</keyword>
<dbReference type="GO" id="GO:0016831">
    <property type="term" value="F:carboxy-lyase activity"/>
    <property type="evidence" value="ECO:0007669"/>
    <property type="project" value="TreeGrafter"/>
</dbReference>
<comment type="function">
    <text evidence="6">Flavin prenyltransferase that catalyzes the synthesis of the prenylated FMN cofactor (prenyl-FMN) for 4-hydroxy-3-polyprenylbenzoic acid decarboxylase UbiD. The prenyltransferase is metal-independent and links a dimethylallyl moiety from dimethylallyl monophosphate (DMAP) to the flavin N5 and C6 atoms of FMN.</text>
</comment>
<feature type="binding site" evidence="6">
    <location>
        <position position="167"/>
    </location>
    <ligand>
        <name>dimethylallyl phosphate</name>
        <dbReference type="ChEBI" id="CHEBI:88052"/>
    </ligand>
</feature>
<gene>
    <name evidence="6" type="primary">ubiX</name>
    <name evidence="8" type="ORF">OXIME_001400</name>
</gene>
<accession>A0AAX4NJ25</accession>
<evidence type="ECO:0000256" key="3">
    <source>
        <dbReference type="ARBA" id="ARBA00022643"/>
    </source>
</evidence>
<proteinExistence type="inferred from homology"/>
<feature type="binding site" evidence="6">
    <location>
        <begin position="11"/>
        <end position="13"/>
    </location>
    <ligand>
        <name>FMN</name>
        <dbReference type="ChEBI" id="CHEBI:58210"/>
    </ligand>
</feature>
<evidence type="ECO:0000256" key="1">
    <source>
        <dbReference type="ARBA" id="ARBA00022602"/>
    </source>
</evidence>
<evidence type="ECO:0000313" key="8">
    <source>
        <dbReference type="EMBL" id="WYY00816.1"/>
    </source>
</evidence>
<dbReference type="EC" id="2.5.1.129" evidence="6"/>
<dbReference type="GO" id="GO:0106141">
    <property type="term" value="F:flavin prenyltransferase activity"/>
    <property type="evidence" value="ECO:0007669"/>
    <property type="project" value="UniProtKB-EC"/>
</dbReference>
<feature type="domain" description="Flavoprotein" evidence="7">
    <location>
        <begin position="5"/>
        <end position="171"/>
    </location>
</feature>
<evidence type="ECO:0000256" key="2">
    <source>
        <dbReference type="ARBA" id="ARBA00022630"/>
    </source>
</evidence>